<evidence type="ECO:0000256" key="1">
    <source>
        <dbReference type="ARBA" id="ARBA00022737"/>
    </source>
</evidence>
<evidence type="ECO:0000256" key="4">
    <source>
        <dbReference type="SAM" id="MobiDB-lite"/>
    </source>
</evidence>
<dbReference type="PROSITE" id="PS50088">
    <property type="entry name" value="ANK_REPEAT"/>
    <property type="match status" value="2"/>
</dbReference>
<dbReference type="SMART" id="SM00248">
    <property type="entry name" value="ANK"/>
    <property type="match status" value="3"/>
</dbReference>
<protein>
    <submittedName>
        <fullName evidence="5">Uncharacterized protein</fullName>
    </submittedName>
</protein>
<dbReference type="PROSITE" id="PS50297">
    <property type="entry name" value="ANK_REP_REGION"/>
    <property type="match status" value="2"/>
</dbReference>
<dbReference type="InterPro" id="IPR002110">
    <property type="entry name" value="Ankyrin_rpt"/>
</dbReference>
<evidence type="ECO:0000313" key="5">
    <source>
        <dbReference type="EMBL" id="KAG7089909.1"/>
    </source>
</evidence>
<feature type="region of interest" description="Disordered" evidence="4">
    <location>
        <begin position="169"/>
        <end position="244"/>
    </location>
</feature>
<organism evidence="5 6">
    <name type="scientific">Marasmius oreades</name>
    <name type="common">fairy-ring Marasmius</name>
    <dbReference type="NCBI Taxonomy" id="181124"/>
    <lineage>
        <taxon>Eukaryota</taxon>
        <taxon>Fungi</taxon>
        <taxon>Dikarya</taxon>
        <taxon>Basidiomycota</taxon>
        <taxon>Agaricomycotina</taxon>
        <taxon>Agaricomycetes</taxon>
        <taxon>Agaricomycetidae</taxon>
        <taxon>Agaricales</taxon>
        <taxon>Marasmiineae</taxon>
        <taxon>Marasmiaceae</taxon>
        <taxon>Marasmius</taxon>
    </lineage>
</organism>
<dbReference type="SUPFAM" id="SSF48403">
    <property type="entry name" value="Ankyrin repeat"/>
    <property type="match status" value="1"/>
</dbReference>
<accession>A0A9P7RUC5</accession>
<dbReference type="Proteomes" id="UP001049176">
    <property type="component" value="Chromosome 7"/>
</dbReference>
<proteinExistence type="predicted"/>
<reference evidence="5" key="1">
    <citation type="journal article" date="2021" name="Genome Biol. Evol.">
        <title>The assembled and annotated genome of the fairy-ring fungus Marasmius oreades.</title>
        <authorList>
            <person name="Hiltunen M."/>
            <person name="Ament-Velasquez S.L."/>
            <person name="Johannesson H."/>
        </authorList>
    </citation>
    <scope>NUCLEOTIDE SEQUENCE</scope>
    <source>
        <strain evidence="5">03SP1</strain>
    </source>
</reference>
<dbReference type="PANTHER" id="PTHR24171">
    <property type="entry name" value="ANKYRIN REPEAT DOMAIN-CONTAINING PROTEIN 39-RELATED"/>
    <property type="match status" value="1"/>
</dbReference>
<dbReference type="EMBL" id="CM032187">
    <property type="protein sequence ID" value="KAG7089909.1"/>
    <property type="molecule type" value="Genomic_DNA"/>
</dbReference>
<dbReference type="GeneID" id="66080617"/>
<feature type="repeat" description="ANK" evidence="3">
    <location>
        <begin position="96"/>
        <end position="128"/>
    </location>
</feature>
<evidence type="ECO:0000313" key="6">
    <source>
        <dbReference type="Proteomes" id="UP001049176"/>
    </source>
</evidence>
<keyword evidence="6" id="KW-1185">Reference proteome</keyword>
<dbReference type="OrthoDB" id="3040246at2759"/>
<feature type="compositionally biased region" description="Acidic residues" evidence="4">
    <location>
        <begin position="200"/>
        <end position="222"/>
    </location>
</feature>
<gene>
    <name evidence="5" type="ORF">E1B28_011542</name>
</gene>
<evidence type="ECO:0000256" key="3">
    <source>
        <dbReference type="PROSITE-ProRule" id="PRU00023"/>
    </source>
</evidence>
<keyword evidence="1" id="KW-0677">Repeat</keyword>
<keyword evidence="2 3" id="KW-0040">ANK repeat</keyword>
<dbReference type="KEGG" id="more:E1B28_011542"/>
<sequence>MLTSLQFCPDPIDEDKRKLQKEEDEQYVHGRIFFIEEDPGRQSISGSFKPIDVGEWSKQVYLGPTEKFFAAIVANDLTAVVKMIEEGTDVTKRDHVGQMPLHVAIMAKHNEMACYLIDNGARITSRLANGRTTLHLAAKLDLVNVVKKLLERSWVNAELLKKEGEGVKDGDVIMKDPTTERPSSEDDWSSHDNGVVSMNEDAEKDIDEKTDEEESVDDSDSDEASKKGNNEPSQTPDSGKFLDEKEDEPDVFDINAADWDFAFTPLNYAILFASMPVIDALLDEPDIELSIGTKAKYHGAPTIHPLTLTMYHEDENEAISVINFPYVSGYSYMTDVIFLVVCTISNENYAMLAALVAYGAKIAFDAEDVTEALNMSNQQSYFPTPENQVDLAIQPIEVALATHSDAVHLLVSLGATLDISTRQALQAL</sequence>
<feature type="repeat" description="ANK" evidence="3">
    <location>
        <begin position="129"/>
        <end position="153"/>
    </location>
</feature>
<feature type="compositionally biased region" description="Basic and acidic residues" evidence="4">
    <location>
        <begin position="169"/>
        <end position="190"/>
    </location>
</feature>
<dbReference type="InterPro" id="IPR036770">
    <property type="entry name" value="Ankyrin_rpt-contain_sf"/>
</dbReference>
<name>A0A9P7RUC5_9AGAR</name>
<dbReference type="Gene3D" id="1.25.40.20">
    <property type="entry name" value="Ankyrin repeat-containing domain"/>
    <property type="match status" value="1"/>
</dbReference>
<dbReference type="AlphaFoldDB" id="A0A9P7RUC5"/>
<dbReference type="Pfam" id="PF12796">
    <property type="entry name" value="Ank_2"/>
    <property type="match status" value="1"/>
</dbReference>
<evidence type="ECO:0000256" key="2">
    <source>
        <dbReference type="ARBA" id="ARBA00023043"/>
    </source>
</evidence>
<comment type="caution">
    <text evidence="5">The sequence shown here is derived from an EMBL/GenBank/DDBJ whole genome shotgun (WGS) entry which is preliminary data.</text>
</comment>
<dbReference type="PANTHER" id="PTHR24171:SF9">
    <property type="entry name" value="ANKYRIN REPEAT DOMAIN-CONTAINING PROTEIN 39"/>
    <property type="match status" value="1"/>
</dbReference>
<dbReference type="RefSeq" id="XP_043006379.1">
    <property type="nucleotide sequence ID" value="XM_043156592.1"/>
</dbReference>